<accession>M6GIP4</accession>
<feature type="transmembrane region" description="Helical" evidence="1">
    <location>
        <begin position="48"/>
        <end position="70"/>
    </location>
</feature>
<protein>
    <submittedName>
        <fullName evidence="2">Uncharacterized protein</fullName>
    </submittedName>
</protein>
<gene>
    <name evidence="2" type="ORF">LEP1GSC037_2018</name>
</gene>
<feature type="transmembrane region" description="Helical" evidence="1">
    <location>
        <begin position="17"/>
        <end position="36"/>
    </location>
</feature>
<keyword evidence="1" id="KW-0812">Transmembrane</keyword>
<comment type="caution">
    <text evidence="2">The sequence shown here is derived from an EMBL/GenBank/DDBJ whole genome shotgun (WGS) entry which is preliminary data.</text>
</comment>
<reference evidence="2 3" key="1">
    <citation type="submission" date="2013-01" db="EMBL/GenBank/DDBJ databases">
        <authorList>
            <person name="Harkins D.M."/>
            <person name="Durkin A.S."/>
            <person name="Brinkac L.M."/>
            <person name="Haft D.H."/>
            <person name="Selengut J.D."/>
            <person name="Sanka R."/>
            <person name="DePew J."/>
            <person name="Purushe J."/>
            <person name="Hospenthal D.R."/>
            <person name="Murray C.K."/>
            <person name="Pimentel G."/>
            <person name="Wasfy M."/>
            <person name="Parker T."/>
            <person name="Miller R.S."/>
            <person name="Vinetz J.M."/>
            <person name="Sutton G.G."/>
            <person name="Nierman W.C."/>
            <person name="Fouts D.E."/>
        </authorList>
    </citation>
    <scope>NUCLEOTIDE SEQUENCE [LARGE SCALE GENOMIC DNA]</scope>
    <source>
        <strain evidence="2 3">2006001854</strain>
    </source>
</reference>
<evidence type="ECO:0000313" key="2">
    <source>
        <dbReference type="EMBL" id="EMM82404.1"/>
    </source>
</evidence>
<dbReference type="AlphaFoldDB" id="M6GIP4"/>
<dbReference type="Proteomes" id="UP000012128">
    <property type="component" value="Unassembled WGS sequence"/>
</dbReference>
<evidence type="ECO:0000256" key="1">
    <source>
        <dbReference type="SAM" id="Phobius"/>
    </source>
</evidence>
<evidence type="ECO:0000313" key="3">
    <source>
        <dbReference type="Proteomes" id="UP000012128"/>
    </source>
</evidence>
<name>M6GIP4_LEPIR</name>
<organism evidence="2 3">
    <name type="scientific">Leptospira interrogans str. 2006001854</name>
    <dbReference type="NCBI Taxonomy" id="1001590"/>
    <lineage>
        <taxon>Bacteria</taxon>
        <taxon>Pseudomonadati</taxon>
        <taxon>Spirochaetota</taxon>
        <taxon>Spirochaetia</taxon>
        <taxon>Leptospirales</taxon>
        <taxon>Leptospiraceae</taxon>
        <taxon>Leptospira</taxon>
    </lineage>
</organism>
<dbReference type="EMBL" id="AFLW02000081">
    <property type="protein sequence ID" value="EMM82404.1"/>
    <property type="molecule type" value="Genomic_DNA"/>
</dbReference>
<keyword evidence="1" id="KW-1133">Transmembrane helix</keyword>
<sequence length="93" mass="10859">MEIVSILKGFFRKNSKIYILLFGFYGSAFLVLFLNEEFGFPLITSKNFWIKTISTLVLYGILMLSFYLHLPKSRKIRFRNAKIIGFFSFSGLV</sequence>
<proteinExistence type="predicted"/>
<keyword evidence="1" id="KW-0472">Membrane</keyword>